<dbReference type="InterPro" id="IPR056002">
    <property type="entry name" value="DUF7580"/>
</dbReference>
<sequence length="468" mass="53348">MASNDLDDAWIAVENTSETRSNAAADAALLSLSQNKPRQALHEILKAKEWLSLRTLAKANARLKDIVKLPMQGYEYMDHAKFSEVEERLALEDSEVSASIPAEVSDTVGKGELEQYSVATTQALHAIFHENAVHKQVRFQESTDETETATSTPKLDHLDDFCQFIKSHVPYLSTPIRIENGPSASDLYELTPIVVDDCPEHRAPVPLAEALRDDLLSAKSKIHLAFTLSKSFWQYYESDWMHATWSFDTIHLLPQRTDFRTLNSEAKAPFLTIDATAAIEPFLQEHEPIEPSSKKKRLHQYPYILNLCFLLVLLCTEHDPNDKVPNTIHDMYLFCVKKLQHQHSNWPLIDLPDLFRLEYKRIVVGCHPKPCQKIRLSLAERRAMLRDEVVRPLYDLLQKMQGPDADDLPVTQLGPTQNHLQTNTSMDEIQNVPRIDGMVGKVEYVSPVQTCHFGVKKCATRQHRRKKA</sequence>
<protein>
    <recommendedName>
        <fullName evidence="1">DUF7580 domain-containing protein</fullName>
    </recommendedName>
</protein>
<dbReference type="EMBL" id="JAPEUY010000020">
    <property type="protein sequence ID" value="KAJ4363155.1"/>
    <property type="molecule type" value="Genomic_DNA"/>
</dbReference>
<gene>
    <name evidence="2" type="ORF">N0V83_010275</name>
</gene>
<dbReference type="Pfam" id="PF24476">
    <property type="entry name" value="DUF7580"/>
    <property type="match status" value="1"/>
</dbReference>
<organism evidence="2 3">
    <name type="scientific">Neocucurbitaria cava</name>
    <dbReference type="NCBI Taxonomy" id="798079"/>
    <lineage>
        <taxon>Eukaryota</taxon>
        <taxon>Fungi</taxon>
        <taxon>Dikarya</taxon>
        <taxon>Ascomycota</taxon>
        <taxon>Pezizomycotina</taxon>
        <taxon>Dothideomycetes</taxon>
        <taxon>Pleosporomycetidae</taxon>
        <taxon>Pleosporales</taxon>
        <taxon>Pleosporineae</taxon>
        <taxon>Cucurbitariaceae</taxon>
        <taxon>Neocucurbitaria</taxon>
    </lineage>
</organism>
<accession>A0A9W8XYT5</accession>
<comment type="caution">
    <text evidence="2">The sequence shown here is derived from an EMBL/GenBank/DDBJ whole genome shotgun (WGS) entry which is preliminary data.</text>
</comment>
<feature type="domain" description="DUF7580" evidence="1">
    <location>
        <begin position="215"/>
        <end position="320"/>
    </location>
</feature>
<reference evidence="2" key="1">
    <citation type="submission" date="2022-10" db="EMBL/GenBank/DDBJ databases">
        <title>Tapping the CABI collections for fungal endophytes: first genome assemblies for Collariella, Neodidymelliopsis, Ascochyta clinopodiicola, Didymella pomorum, Didymosphaeria variabile, Neocosmospora piperis and Neocucurbitaria cava.</title>
        <authorList>
            <person name="Hill R."/>
        </authorList>
    </citation>
    <scope>NUCLEOTIDE SEQUENCE</scope>
    <source>
        <strain evidence="2">IMI 356814</strain>
    </source>
</reference>
<evidence type="ECO:0000259" key="1">
    <source>
        <dbReference type="Pfam" id="PF24476"/>
    </source>
</evidence>
<evidence type="ECO:0000313" key="2">
    <source>
        <dbReference type="EMBL" id="KAJ4363155.1"/>
    </source>
</evidence>
<evidence type="ECO:0000313" key="3">
    <source>
        <dbReference type="Proteomes" id="UP001140560"/>
    </source>
</evidence>
<keyword evidence="3" id="KW-1185">Reference proteome</keyword>
<proteinExistence type="predicted"/>
<name>A0A9W8XYT5_9PLEO</name>
<dbReference type="AlphaFoldDB" id="A0A9W8XYT5"/>
<dbReference type="OrthoDB" id="206201at2759"/>
<dbReference type="Proteomes" id="UP001140560">
    <property type="component" value="Unassembled WGS sequence"/>
</dbReference>